<comment type="caution">
    <text evidence="3">The sequence shown here is derived from an EMBL/GenBank/DDBJ whole genome shotgun (WGS) entry which is preliminary data.</text>
</comment>
<dbReference type="STRING" id="626887.J057_15440"/>
<protein>
    <submittedName>
        <fullName evidence="3">PRC-barrel domain containing protein</fullName>
    </submittedName>
</protein>
<dbReference type="AlphaFoldDB" id="N6VY60"/>
<evidence type="ECO:0000313" key="3">
    <source>
        <dbReference type="EMBL" id="ENO12804.1"/>
    </source>
</evidence>
<sequence length="180" mass="20084">MQAQLSKTFKMSLLASGIALSMSATAAEGLYSADDLMDANVYDQSGEEIGEVEDILMGNGMEVHSLVVEAGGLLDMGDREFVVERGDFTVNTREGNQGWEDIVYEVHIDAPRDQIKNFDEYSESWWNQTQQSLNQAWQNTQEGAASAWENTKEATSRAWQNTKEAVENLGDEVEEDTDQM</sequence>
<accession>N6VY60</accession>
<dbReference type="Pfam" id="PF05239">
    <property type="entry name" value="PRC"/>
    <property type="match status" value="1"/>
</dbReference>
<dbReference type="InterPro" id="IPR011033">
    <property type="entry name" value="PRC_barrel-like_sf"/>
</dbReference>
<keyword evidence="1" id="KW-0732">Signal</keyword>
<dbReference type="PANTHER" id="PTHR36505">
    <property type="entry name" value="BLR1072 PROTEIN"/>
    <property type="match status" value="1"/>
</dbReference>
<dbReference type="Gene3D" id="2.30.30.240">
    <property type="entry name" value="PRC-barrel domain"/>
    <property type="match status" value="1"/>
</dbReference>
<feature type="domain" description="PRC-barrel" evidence="2">
    <location>
        <begin position="29"/>
        <end position="84"/>
    </location>
</feature>
<dbReference type="Proteomes" id="UP000013165">
    <property type="component" value="Unassembled WGS sequence"/>
</dbReference>
<evidence type="ECO:0000313" key="4">
    <source>
        <dbReference type="Proteomes" id="UP000013165"/>
    </source>
</evidence>
<dbReference type="InterPro" id="IPR027275">
    <property type="entry name" value="PRC-brl_dom"/>
</dbReference>
<dbReference type="PANTHER" id="PTHR36505:SF1">
    <property type="entry name" value="BLR1072 PROTEIN"/>
    <property type="match status" value="1"/>
</dbReference>
<dbReference type="PATRIC" id="fig|626887.3.peg.3084"/>
<dbReference type="eggNOG" id="ENOG5032UQ9">
    <property type="taxonomic scope" value="Bacteria"/>
</dbReference>
<evidence type="ECO:0000256" key="1">
    <source>
        <dbReference type="SAM" id="SignalP"/>
    </source>
</evidence>
<dbReference type="Gene3D" id="1.10.287.700">
    <property type="entry name" value="Helix hairpin bin"/>
    <property type="match status" value="1"/>
</dbReference>
<evidence type="ECO:0000259" key="2">
    <source>
        <dbReference type="Pfam" id="PF05239"/>
    </source>
</evidence>
<dbReference type="RefSeq" id="WP_004581034.1">
    <property type="nucleotide sequence ID" value="NZ_AP028878.1"/>
</dbReference>
<reference evidence="3 4" key="1">
    <citation type="journal article" date="2013" name="Genome Announc.">
        <title>Genome Sequence of the Polycyclic Aromatic Hydrocarbon-Degrading Bacterium Strain Marinobacter nanhaiticus D15-8WT.</title>
        <authorList>
            <person name="Cui Z."/>
            <person name="Gao W."/>
            <person name="Li Q."/>
            <person name="Xu G."/>
            <person name="Zheng L."/>
        </authorList>
    </citation>
    <scope>NUCLEOTIDE SEQUENCE [LARGE SCALE GENOMIC DNA]</scope>
    <source>
        <strain evidence="3 4">D15-8W</strain>
    </source>
</reference>
<feature type="chain" id="PRO_5004126881" evidence="1">
    <location>
        <begin position="27"/>
        <end position="180"/>
    </location>
</feature>
<name>N6VY60_9GAMM</name>
<keyword evidence="4" id="KW-1185">Reference proteome</keyword>
<organism evidence="3 4">
    <name type="scientific">Marinobacter nanhaiticus D15-8W</name>
    <dbReference type="NCBI Taxonomy" id="626887"/>
    <lineage>
        <taxon>Bacteria</taxon>
        <taxon>Pseudomonadati</taxon>
        <taxon>Pseudomonadota</taxon>
        <taxon>Gammaproteobacteria</taxon>
        <taxon>Pseudomonadales</taxon>
        <taxon>Marinobacteraceae</taxon>
        <taxon>Marinobacter</taxon>
    </lineage>
</organism>
<dbReference type="OrthoDB" id="6182585at2"/>
<dbReference type="HOGENOM" id="CLU_134961_0_0_6"/>
<dbReference type="SUPFAM" id="SSF50346">
    <property type="entry name" value="PRC-barrel domain"/>
    <property type="match status" value="1"/>
</dbReference>
<feature type="signal peptide" evidence="1">
    <location>
        <begin position="1"/>
        <end position="26"/>
    </location>
</feature>
<dbReference type="EMBL" id="APLQ01000014">
    <property type="protein sequence ID" value="ENO12804.1"/>
    <property type="molecule type" value="Genomic_DNA"/>
</dbReference>
<proteinExistence type="predicted"/>
<gene>
    <name evidence="3" type="ORF">J057_15440</name>
</gene>